<dbReference type="STRING" id="231916.A0A409XYX8"/>
<dbReference type="OrthoDB" id="3120290at2759"/>
<accession>A0A409XYX8</accession>
<name>A0A409XYX8_9AGAR</name>
<dbReference type="EMBL" id="NHYE01001401">
    <property type="protein sequence ID" value="PPQ95987.1"/>
    <property type="molecule type" value="Genomic_DNA"/>
</dbReference>
<keyword evidence="2" id="KW-1185">Reference proteome</keyword>
<comment type="caution">
    <text evidence="1">The sequence shown here is derived from an EMBL/GenBank/DDBJ whole genome shotgun (WGS) entry which is preliminary data.</text>
</comment>
<reference evidence="1 2" key="1">
    <citation type="journal article" date="2018" name="Evol. Lett.">
        <title>Horizontal gene cluster transfer increased hallucinogenic mushroom diversity.</title>
        <authorList>
            <person name="Reynolds H.T."/>
            <person name="Vijayakumar V."/>
            <person name="Gluck-Thaler E."/>
            <person name="Korotkin H.B."/>
            <person name="Matheny P.B."/>
            <person name="Slot J.C."/>
        </authorList>
    </citation>
    <scope>NUCLEOTIDE SEQUENCE [LARGE SCALE GENOMIC DNA]</scope>
    <source>
        <strain evidence="1 2">SRW20</strain>
    </source>
</reference>
<dbReference type="Proteomes" id="UP000284706">
    <property type="component" value="Unassembled WGS sequence"/>
</dbReference>
<proteinExistence type="predicted"/>
<protein>
    <submittedName>
        <fullName evidence="1">Uncharacterized protein</fullName>
    </submittedName>
</protein>
<gene>
    <name evidence="1" type="ORF">CVT26_016203</name>
</gene>
<dbReference type="AlphaFoldDB" id="A0A409XYX8"/>
<sequence length="372" mass="42488">MMPRISGGDRNFSFRPARNQLLHYQDDDCSGLQQLSQRRATVDRRVRYEAEDLAGDPPEGPFAPHHKGHPVLCPQVAVGHEDYTKVGRYYVLCADPTEECKRRIRYVTDRLPEEFLLLHETLTPLLIMREELQPTPRTIATRRSRLRRRITIKDSPLWPDAVDKFYLRKKPKDTLPPQVSTSTPAQSQHILTPQAFEKPETGLQGVTQVSPSVRLSLPIRCSDSIIVKSDDTDTRAGPSNRSVEVIELFDSDEETDVKVPIVVVFWTKASFDRNNVPYTPLVFSYLRSDRFCINDHASKFKDCGVDLSYAVEVYSPDTKSWRQVQTNNRVTLGWNQLSMFLMRYKGVDCLRGFVDVCMGAEELPESKGKGRA</sequence>
<organism evidence="1 2">
    <name type="scientific">Gymnopilus dilepis</name>
    <dbReference type="NCBI Taxonomy" id="231916"/>
    <lineage>
        <taxon>Eukaryota</taxon>
        <taxon>Fungi</taxon>
        <taxon>Dikarya</taxon>
        <taxon>Basidiomycota</taxon>
        <taxon>Agaricomycotina</taxon>
        <taxon>Agaricomycetes</taxon>
        <taxon>Agaricomycetidae</taxon>
        <taxon>Agaricales</taxon>
        <taxon>Agaricineae</taxon>
        <taxon>Hymenogastraceae</taxon>
        <taxon>Gymnopilus</taxon>
    </lineage>
</organism>
<dbReference type="InParanoid" id="A0A409XYX8"/>
<evidence type="ECO:0000313" key="2">
    <source>
        <dbReference type="Proteomes" id="UP000284706"/>
    </source>
</evidence>
<evidence type="ECO:0000313" key="1">
    <source>
        <dbReference type="EMBL" id="PPQ95987.1"/>
    </source>
</evidence>